<dbReference type="InterPro" id="IPR051313">
    <property type="entry name" value="Bact_iron-sidero_bind"/>
</dbReference>
<evidence type="ECO:0000256" key="4">
    <source>
        <dbReference type="ARBA" id="ARBA00022729"/>
    </source>
</evidence>
<dbReference type="Pfam" id="PF01497">
    <property type="entry name" value="Peripla_BP_2"/>
    <property type="match status" value="1"/>
</dbReference>
<dbReference type="InterPro" id="IPR002491">
    <property type="entry name" value="ABC_transptr_periplasmic_BD"/>
</dbReference>
<dbReference type="Gene3D" id="3.40.50.1980">
    <property type="entry name" value="Nitrogenase molybdenum iron protein domain"/>
    <property type="match status" value="2"/>
</dbReference>
<dbReference type="AlphaFoldDB" id="A0A7U3UQ13"/>
<evidence type="ECO:0000259" key="5">
    <source>
        <dbReference type="PROSITE" id="PS50983"/>
    </source>
</evidence>
<dbReference type="KEGG" id="arev:RVR_1959"/>
<protein>
    <submittedName>
        <fullName evidence="6">Putative iron uptake ABC transporter substrate-binding protein</fullName>
    </submittedName>
</protein>
<evidence type="ECO:0000256" key="2">
    <source>
        <dbReference type="ARBA" id="ARBA00008814"/>
    </source>
</evidence>
<dbReference type="RefSeq" id="WP_202233005.1">
    <property type="nucleotide sequence ID" value="NZ_AP018365.1"/>
</dbReference>
<feature type="domain" description="Fe/B12 periplasmic-binding" evidence="5">
    <location>
        <begin position="79"/>
        <end position="347"/>
    </location>
</feature>
<dbReference type="Proteomes" id="UP000595703">
    <property type="component" value="Chromosome"/>
</dbReference>
<accession>A0A7U3UQ13</accession>
<keyword evidence="4" id="KW-0732">Signal</keyword>
<name>A0A7U3UQ13_9ACTN</name>
<dbReference type="PROSITE" id="PS50983">
    <property type="entry name" value="FE_B12_PBP"/>
    <property type="match status" value="1"/>
</dbReference>
<keyword evidence="3" id="KW-0813">Transport</keyword>
<dbReference type="PANTHER" id="PTHR30532">
    <property type="entry name" value="IRON III DICITRATE-BINDING PERIPLASMIC PROTEIN"/>
    <property type="match status" value="1"/>
</dbReference>
<evidence type="ECO:0000313" key="7">
    <source>
        <dbReference type="Proteomes" id="UP000595703"/>
    </source>
</evidence>
<dbReference type="SUPFAM" id="SSF53807">
    <property type="entry name" value="Helical backbone' metal receptor"/>
    <property type="match status" value="1"/>
</dbReference>
<evidence type="ECO:0000256" key="1">
    <source>
        <dbReference type="ARBA" id="ARBA00004196"/>
    </source>
</evidence>
<reference evidence="6 7" key="4">
    <citation type="journal article" date="2020" name="Sci. Rep.">
        <title>beta-carboline chemical signals induce reveromycin production through a LuxR family regulator in Streptomyces sp. SN-593.</title>
        <authorList>
            <person name="Panthee S."/>
            <person name="Kito N."/>
            <person name="Hayashi T."/>
            <person name="Shimizu T."/>
            <person name="Ishikawa J."/>
            <person name="Hamamoto H."/>
            <person name="Osada H."/>
            <person name="Takahashi S."/>
        </authorList>
    </citation>
    <scope>NUCLEOTIDE SEQUENCE [LARGE SCALE GENOMIC DNA]</scope>
    <source>
        <strain evidence="6 7">SN-593</strain>
    </source>
</reference>
<sequence length="350" mass="36044">MNARPRSTAKAPVPSSRRGVLFAGAALASGAALTLAGCGSDKKSDKQDSAKDTTSAAAGAFPVTVAGQPGSLTVKSAPKRVAAYGNGRDTDLALALGAPLVLASRNSSFADGRSPWARPGSDVTLADSTDGLPLEKIAAARPDLILAADDYALQDDFAKLKAIAPTLGVKSGIGKDTWDVMAQRAGEALGQRAKADQLVAQVKAKIAQVRTEHPELAGKTFTFGPVTAGQVYTISSPADASAIFFSQLGMTLAPQVTKLPASSTPGRAQISSERLDLLEADVLILTYPNPKDQAAFEKGALFRNLKAVKRGSYIALDFKTAIAVAFPSVLSIPYGLDSAVPQLVKAVAAA</sequence>
<proteinExistence type="inferred from homology"/>
<comment type="similarity">
    <text evidence="2">Belongs to the bacterial solute-binding protein 8 family.</text>
</comment>
<dbReference type="GO" id="GO:0030288">
    <property type="term" value="C:outer membrane-bounded periplasmic space"/>
    <property type="evidence" value="ECO:0007669"/>
    <property type="project" value="TreeGrafter"/>
</dbReference>
<evidence type="ECO:0000313" key="6">
    <source>
        <dbReference type="EMBL" id="BBA96595.1"/>
    </source>
</evidence>
<reference evidence="6 7" key="1">
    <citation type="journal article" date="2010" name="J. Bacteriol.">
        <title>Biochemical characterization of a novel indole prenyltransferase from Streptomyces sp. SN-593.</title>
        <authorList>
            <person name="Takahashi S."/>
            <person name="Takagi H."/>
            <person name="Toyoda A."/>
            <person name="Uramoto M."/>
            <person name="Nogawa T."/>
            <person name="Ueki M."/>
            <person name="Sakaki Y."/>
            <person name="Osada H."/>
        </authorList>
    </citation>
    <scope>NUCLEOTIDE SEQUENCE [LARGE SCALE GENOMIC DNA]</scope>
    <source>
        <strain evidence="6 7">SN-593</strain>
    </source>
</reference>
<dbReference type="GO" id="GO:1901678">
    <property type="term" value="P:iron coordination entity transport"/>
    <property type="evidence" value="ECO:0007669"/>
    <property type="project" value="UniProtKB-ARBA"/>
</dbReference>
<keyword evidence="7" id="KW-1185">Reference proteome</keyword>
<evidence type="ECO:0000256" key="3">
    <source>
        <dbReference type="ARBA" id="ARBA00022448"/>
    </source>
</evidence>
<dbReference type="EMBL" id="AP018365">
    <property type="protein sequence ID" value="BBA96595.1"/>
    <property type="molecule type" value="Genomic_DNA"/>
</dbReference>
<reference evidence="6 7" key="3">
    <citation type="journal article" date="2011" name="Nat. Chem. Biol.">
        <title>Reveromycin A biosynthesis uses RevG and RevJ for stereospecific spiroacetal formation.</title>
        <authorList>
            <person name="Takahashi S."/>
            <person name="Toyoda A."/>
            <person name="Sekiyama Y."/>
            <person name="Takagi H."/>
            <person name="Nogawa T."/>
            <person name="Uramoto M."/>
            <person name="Suzuki R."/>
            <person name="Koshino H."/>
            <person name="Kumano T."/>
            <person name="Panthee S."/>
            <person name="Dairi T."/>
            <person name="Ishikawa J."/>
            <person name="Ikeda H."/>
            <person name="Sakaki Y."/>
            <person name="Osada H."/>
        </authorList>
    </citation>
    <scope>NUCLEOTIDE SEQUENCE [LARGE SCALE GENOMIC DNA]</scope>
    <source>
        <strain evidence="6 7">SN-593</strain>
    </source>
</reference>
<dbReference type="PANTHER" id="PTHR30532:SF24">
    <property type="entry name" value="FERRIC ENTEROBACTIN-BINDING PERIPLASMIC PROTEIN FEPB"/>
    <property type="match status" value="1"/>
</dbReference>
<organism evidence="6 7">
    <name type="scientific">Actinacidiphila reveromycinica</name>
    <dbReference type="NCBI Taxonomy" id="659352"/>
    <lineage>
        <taxon>Bacteria</taxon>
        <taxon>Bacillati</taxon>
        <taxon>Actinomycetota</taxon>
        <taxon>Actinomycetes</taxon>
        <taxon>Kitasatosporales</taxon>
        <taxon>Streptomycetaceae</taxon>
        <taxon>Actinacidiphila</taxon>
    </lineage>
</organism>
<gene>
    <name evidence="6" type="ORF">RVR_1959</name>
</gene>
<reference evidence="6 7" key="2">
    <citation type="journal article" date="2011" name="J. Antibiot.">
        <title>Furaquinocins I and J: novel polyketide isoprenoid hybrid compounds from Streptomyces reveromyceticus SN-593.</title>
        <authorList>
            <person name="Panthee S."/>
            <person name="Takahashi S."/>
            <person name="Takagi H."/>
            <person name="Nogawa T."/>
            <person name="Oowada E."/>
            <person name="Uramoto M."/>
            <person name="Osada H."/>
        </authorList>
    </citation>
    <scope>NUCLEOTIDE SEQUENCE [LARGE SCALE GENOMIC DNA]</scope>
    <source>
        <strain evidence="6 7">SN-593</strain>
    </source>
</reference>
<comment type="subcellular location">
    <subcellularLocation>
        <location evidence="1">Cell envelope</location>
    </subcellularLocation>
</comment>